<protein>
    <submittedName>
        <fullName evidence="5">Predicted protein</fullName>
    </submittedName>
</protein>
<dbReference type="PANTHER" id="PTHR13780:SF128">
    <property type="entry name" value="CBS DOMAIN-CONTAINING PROTEIN"/>
    <property type="match status" value="1"/>
</dbReference>
<sequence length="424" mass="45517">MTETDAGGVDAFMLHGLTAEGVPSAFDPMTVSDLLSSKHASLRAPKDWGTPHVAPPQSVVAVDSSHTVQEALDELALSKIKSVPVRDPATGAVLGFFDATRALRLALDVAGRAEREVAFGATKVSALVDRRLESGRGGDGGAFPFAAAQLPLRELVGEEGYLLFEQHGPSDDDGGGARRAYWFTADVHRLAVVDSSPTRNEGKEEEETLPSSPLLKHEEIVDIISQLDVVRCVVDAYGVLYDREYPAEGQIDVLRRALEEPAAAVATSAVFGTFYDAPAREVFKEMLHEGYGAAVIVERQKDTIVGADDPEAWRAADVLSASDFSNVKDVSLLRPVSDGGATVREFLNVAVKGAPRRLTAVRDDANVIDCARAMLDDGVHRAWILSDRDVPVGCVSATDVLRCVSTAHRRYAPQRSRPVQVPIA</sequence>
<dbReference type="InterPro" id="IPR000644">
    <property type="entry name" value="CBS_dom"/>
</dbReference>
<feature type="domain" description="CBS" evidence="4">
    <location>
        <begin position="354"/>
        <end position="410"/>
    </location>
</feature>
<dbReference type="GO" id="GO:0005634">
    <property type="term" value="C:nucleus"/>
    <property type="evidence" value="ECO:0007669"/>
    <property type="project" value="TreeGrafter"/>
</dbReference>
<accession>C1N6R0</accession>
<evidence type="ECO:0000256" key="2">
    <source>
        <dbReference type="ARBA" id="ARBA00023122"/>
    </source>
</evidence>
<organism evidence="6">
    <name type="scientific">Micromonas pusilla (strain CCMP1545)</name>
    <name type="common">Picoplanktonic green alga</name>
    <dbReference type="NCBI Taxonomy" id="564608"/>
    <lineage>
        <taxon>Eukaryota</taxon>
        <taxon>Viridiplantae</taxon>
        <taxon>Chlorophyta</taxon>
        <taxon>Mamiellophyceae</taxon>
        <taxon>Mamiellales</taxon>
        <taxon>Mamiellaceae</taxon>
        <taxon>Micromonas</taxon>
    </lineage>
</organism>
<dbReference type="EMBL" id="GG663749">
    <property type="protein sequence ID" value="EEH51967.1"/>
    <property type="molecule type" value="Genomic_DNA"/>
</dbReference>
<evidence type="ECO:0000256" key="3">
    <source>
        <dbReference type="PROSITE-ProRule" id="PRU00703"/>
    </source>
</evidence>
<dbReference type="PANTHER" id="PTHR13780">
    <property type="entry name" value="AMP-ACTIVATED PROTEIN KINASE, GAMMA REGULATORY SUBUNIT"/>
    <property type="match status" value="1"/>
</dbReference>
<dbReference type="RefSeq" id="XP_003063594.1">
    <property type="nucleotide sequence ID" value="XM_003063548.1"/>
</dbReference>
<gene>
    <name evidence="5" type="ORF">MICPUCDRAFT_42923</name>
</gene>
<dbReference type="AlphaFoldDB" id="C1N6R0"/>
<reference evidence="5 6" key="1">
    <citation type="journal article" date="2009" name="Science">
        <title>Green evolution and dynamic adaptations revealed by genomes of the marine picoeukaryotes Micromonas.</title>
        <authorList>
            <person name="Worden A.Z."/>
            <person name="Lee J.H."/>
            <person name="Mock T."/>
            <person name="Rouze P."/>
            <person name="Simmons M.P."/>
            <person name="Aerts A.L."/>
            <person name="Allen A.E."/>
            <person name="Cuvelier M.L."/>
            <person name="Derelle E."/>
            <person name="Everett M.V."/>
            <person name="Foulon E."/>
            <person name="Grimwood J."/>
            <person name="Gundlach H."/>
            <person name="Henrissat B."/>
            <person name="Napoli C."/>
            <person name="McDonald S.M."/>
            <person name="Parker M.S."/>
            <person name="Rombauts S."/>
            <person name="Salamov A."/>
            <person name="Von Dassow P."/>
            <person name="Badger J.H."/>
            <person name="Coutinho P.M."/>
            <person name="Demir E."/>
            <person name="Dubchak I."/>
            <person name="Gentemann C."/>
            <person name="Eikrem W."/>
            <person name="Gready J.E."/>
            <person name="John U."/>
            <person name="Lanier W."/>
            <person name="Lindquist E.A."/>
            <person name="Lucas S."/>
            <person name="Mayer K.F."/>
            <person name="Moreau H."/>
            <person name="Not F."/>
            <person name="Otillar R."/>
            <person name="Panaud O."/>
            <person name="Pangilinan J."/>
            <person name="Paulsen I."/>
            <person name="Piegu B."/>
            <person name="Poliakov A."/>
            <person name="Robbens S."/>
            <person name="Schmutz J."/>
            <person name="Toulza E."/>
            <person name="Wyss T."/>
            <person name="Zelensky A."/>
            <person name="Zhou K."/>
            <person name="Armbrust E.V."/>
            <person name="Bhattacharya D."/>
            <person name="Goodenough U.W."/>
            <person name="Van de Peer Y."/>
            <person name="Grigoriev I.V."/>
        </authorList>
    </citation>
    <scope>NUCLEOTIDE SEQUENCE [LARGE SCALE GENOMIC DNA]</scope>
    <source>
        <strain evidence="5 6">CCMP1545</strain>
    </source>
</reference>
<dbReference type="KEGG" id="mpp:MICPUCDRAFT_42923"/>
<evidence type="ECO:0000256" key="1">
    <source>
        <dbReference type="ARBA" id="ARBA00022737"/>
    </source>
</evidence>
<dbReference type="Pfam" id="PF00571">
    <property type="entry name" value="CBS"/>
    <property type="match status" value="1"/>
</dbReference>
<dbReference type="InterPro" id="IPR046342">
    <property type="entry name" value="CBS_dom_sf"/>
</dbReference>
<dbReference type="GeneID" id="9689219"/>
<dbReference type="Proteomes" id="UP000001876">
    <property type="component" value="Unassembled WGS sequence"/>
</dbReference>
<name>C1N6R0_MICPC</name>
<dbReference type="SMART" id="SM00116">
    <property type="entry name" value="CBS"/>
    <property type="match status" value="2"/>
</dbReference>
<keyword evidence="6" id="KW-1185">Reference proteome</keyword>
<keyword evidence="1" id="KW-0677">Repeat</keyword>
<dbReference type="InterPro" id="IPR050511">
    <property type="entry name" value="AMPK_gamma/SDS23_families"/>
</dbReference>
<dbReference type="SUPFAM" id="SSF54631">
    <property type="entry name" value="CBS-domain pair"/>
    <property type="match status" value="2"/>
</dbReference>
<dbReference type="GO" id="GO:0005737">
    <property type="term" value="C:cytoplasm"/>
    <property type="evidence" value="ECO:0007669"/>
    <property type="project" value="TreeGrafter"/>
</dbReference>
<evidence type="ECO:0000313" key="6">
    <source>
        <dbReference type="Proteomes" id="UP000001876"/>
    </source>
</evidence>
<keyword evidence="2 3" id="KW-0129">CBS domain</keyword>
<dbReference type="PROSITE" id="PS51371">
    <property type="entry name" value="CBS"/>
    <property type="match status" value="1"/>
</dbReference>
<evidence type="ECO:0000313" key="5">
    <source>
        <dbReference type="EMBL" id="EEH51967.1"/>
    </source>
</evidence>
<proteinExistence type="predicted"/>
<evidence type="ECO:0000259" key="4">
    <source>
        <dbReference type="PROSITE" id="PS51371"/>
    </source>
</evidence>
<dbReference type="Gene3D" id="3.10.580.10">
    <property type="entry name" value="CBS-domain"/>
    <property type="match status" value="2"/>
</dbReference>